<evidence type="ECO:0008006" key="3">
    <source>
        <dbReference type="Google" id="ProtNLM"/>
    </source>
</evidence>
<dbReference type="PATRIC" id="fig|593117.10.peg.1393"/>
<dbReference type="HOGENOM" id="CLU_1297541_0_0_2"/>
<gene>
    <name evidence="1" type="ordered locus">TGAM_1391</name>
</gene>
<dbReference type="EMBL" id="CP001398">
    <property type="protein sequence ID" value="ACS33893.1"/>
    <property type="molecule type" value="Genomic_DNA"/>
</dbReference>
<proteinExistence type="predicted"/>
<dbReference type="KEGG" id="tga:TGAM_1391"/>
<organism evidence="1 2">
    <name type="scientific">Thermococcus gammatolerans (strain DSM 15229 / JCM 11827 / EJ3)</name>
    <dbReference type="NCBI Taxonomy" id="593117"/>
    <lineage>
        <taxon>Archaea</taxon>
        <taxon>Methanobacteriati</taxon>
        <taxon>Methanobacteriota</taxon>
        <taxon>Thermococci</taxon>
        <taxon>Thermococcales</taxon>
        <taxon>Thermococcaceae</taxon>
        <taxon>Thermococcus</taxon>
    </lineage>
</organism>
<name>C5A6N1_THEGJ</name>
<dbReference type="AlphaFoldDB" id="C5A6N1"/>
<evidence type="ECO:0000313" key="2">
    <source>
        <dbReference type="Proteomes" id="UP000001488"/>
    </source>
</evidence>
<evidence type="ECO:0000313" key="1">
    <source>
        <dbReference type="EMBL" id="ACS33893.1"/>
    </source>
</evidence>
<dbReference type="Proteomes" id="UP000001488">
    <property type="component" value="Chromosome"/>
</dbReference>
<sequence>MMALVFTAPGEREEVKPFEGFPFGISRGSSVAVLFSDELSEVFLLAYIERAFLERGKVYHVQVSGGFSPLVIHRIATDTGNLHFGRTYRIQDVIRALDVVDPGSALVVSGFPLLEGRNGSTVVEVLERASERDLTLFLSHTPLVLNELDLFGEFTRYFEFPELFEYLLVARVKSYRGHYRLGISLLRAPGELVSLLGEHSVPIDKEIAPILNPK</sequence>
<accession>C5A6N1</accession>
<reference evidence="1 2" key="1">
    <citation type="journal article" date="2007" name="Genome Biol.">
        <title>Genome analysis and genome-wide proteomics of Thermococcus gammatolerans, the most radioresistant organism known amongst the Archaea.</title>
        <authorList>
            <person name="Zivanovic Y."/>
            <person name="Armengaud J."/>
            <person name="Lagorce A."/>
            <person name="Leplat C."/>
            <person name="Guerin P."/>
            <person name="Dutertre M."/>
            <person name="Anthouard V."/>
            <person name="Forterre P."/>
            <person name="Wincker P."/>
            <person name="Confalonieri F."/>
        </authorList>
    </citation>
    <scope>NUCLEOTIDE SEQUENCE [LARGE SCALE GENOMIC DNA]</scope>
    <source>
        <strain evidence="2">DSM 15229 / JCM 11827 / EJ3</strain>
    </source>
</reference>
<dbReference type="eggNOG" id="arCOG05726">
    <property type="taxonomic scope" value="Archaea"/>
</dbReference>
<dbReference type="PaxDb" id="593117-TGAM_1391"/>
<keyword evidence="2" id="KW-1185">Reference proteome</keyword>
<protein>
    <recommendedName>
        <fullName evidence="3">KaiC-like domain-containing protein</fullName>
    </recommendedName>
</protein>
<dbReference type="STRING" id="593117.TGAM_1391"/>